<reference evidence="1" key="1">
    <citation type="submission" date="2020-05" db="EMBL/GenBank/DDBJ databases">
        <authorList>
            <person name="Chiriac C."/>
            <person name="Salcher M."/>
            <person name="Ghai R."/>
            <person name="Kavagutti S V."/>
        </authorList>
    </citation>
    <scope>NUCLEOTIDE SEQUENCE</scope>
</reference>
<organism evidence="1">
    <name type="scientific">freshwater metagenome</name>
    <dbReference type="NCBI Taxonomy" id="449393"/>
    <lineage>
        <taxon>unclassified sequences</taxon>
        <taxon>metagenomes</taxon>
        <taxon>ecological metagenomes</taxon>
    </lineage>
</organism>
<protein>
    <submittedName>
        <fullName evidence="1">Unannotated protein</fullName>
    </submittedName>
</protein>
<dbReference type="AlphaFoldDB" id="A0A6J7F8K4"/>
<proteinExistence type="predicted"/>
<sequence length="207" mass="21710">MSTTAKTYTFTAGTDIKSSEVNQNFDDMIGYVNAEVIVRDGSKAFTAIPSGPGTNPTTANQFARKQYVDDREAVVTAAATTLGATVTANTASIATNTTDLTKRPTINNNATNVRMISQATSGTTDANGDLYVAFPSGYLTTCTNVVAVSANINAASVQISTTSLISFTNAGFTVRVFRTKSVDYLGNYYLQASPSEGVAINYIATGT</sequence>
<dbReference type="EMBL" id="CAFBLX010000090">
    <property type="protein sequence ID" value="CAB4887693.1"/>
    <property type="molecule type" value="Genomic_DNA"/>
</dbReference>
<gene>
    <name evidence="1" type="ORF">UFOPK3472_01577</name>
</gene>
<evidence type="ECO:0000313" key="1">
    <source>
        <dbReference type="EMBL" id="CAB4887693.1"/>
    </source>
</evidence>
<accession>A0A6J7F8K4</accession>
<name>A0A6J7F8K4_9ZZZZ</name>